<name>A0A6J6EXV2_9ZZZZ</name>
<evidence type="ECO:0000313" key="1">
    <source>
        <dbReference type="EMBL" id="CAB4579563.1"/>
    </source>
</evidence>
<dbReference type="EMBL" id="CAEZTT010000091">
    <property type="protein sequence ID" value="CAB4579563.1"/>
    <property type="molecule type" value="Genomic_DNA"/>
</dbReference>
<accession>A0A6J6EXV2</accession>
<sequence length="78" mass="9107">MDILLDLLGRCWFLTLFYKERCEEKIVDVIGLLGIMDLEFPGVETELALYVRLIRDDDEFLLLWKRSDEIADLGVSLV</sequence>
<protein>
    <submittedName>
        <fullName evidence="1">Unannotated protein</fullName>
    </submittedName>
</protein>
<proteinExistence type="predicted"/>
<reference evidence="1" key="1">
    <citation type="submission" date="2020-05" db="EMBL/GenBank/DDBJ databases">
        <authorList>
            <person name="Chiriac C."/>
            <person name="Salcher M."/>
            <person name="Ghai R."/>
            <person name="Kavagutti S V."/>
        </authorList>
    </citation>
    <scope>NUCLEOTIDE SEQUENCE</scope>
</reference>
<organism evidence="1">
    <name type="scientific">freshwater metagenome</name>
    <dbReference type="NCBI Taxonomy" id="449393"/>
    <lineage>
        <taxon>unclassified sequences</taxon>
        <taxon>metagenomes</taxon>
        <taxon>ecological metagenomes</taxon>
    </lineage>
</organism>
<dbReference type="AlphaFoldDB" id="A0A6J6EXV2"/>
<gene>
    <name evidence="1" type="ORF">UFOPK1726_00812</name>
</gene>